<dbReference type="SUPFAM" id="SSF81383">
    <property type="entry name" value="F-box domain"/>
    <property type="match status" value="1"/>
</dbReference>
<gene>
    <name evidence="1" type="ORF">AYBTSS11_LOCUS17390</name>
</gene>
<reference evidence="1" key="1">
    <citation type="submission" date="2023-10" db="EMBL/GenBank/DDBJ databases">
        <authorList>
            <person name="Domelevo Entfellner J.-B."/>
        </authorList>
    </citation>
    <scope>NUCLEOTIDE SEQUENCE</scope>
</reference>
<keyword evidence="2" id="KW-1185">Reference proteome</keyword>
<dbReference type="AlphaFoldDB" id="A0AA86T0I3"/>
<feature type="non-terminal residue" evidence="1">
    <location>
        <position position="81"/>
    </location>
</feature>
<proteinExistence type="predicted"/>
<sequence>SFNSLSLGFSWRDSLKFVPLLRHFKTFNISPMDLKTNMNLSDSSSKMQKFSEDQDRISNLPDVIIGHILSLLSTREAVRTS</sequence>
<dbReference type="Gramene" id="rna-AYBTSS11_LOCUS17390">
    <property type="protein sequence ID" value="CAJ1957784.1"/>
    <property type="gene ID" value="gene-AYBTSS11_LOCUS17390"/>
</dbReference>
<evidence type="ECO:0000313" key="2">
    <source>
        <dbReference type="Proteomes" id="UP001189624"/>
    </source>
</evidence>
<accession>A0AA86T0I3</accession>
<evidence type="ECO:0000313" key="1">
    <source>
        <dbReference type="EMBL" id="CAJ1957784.1"/>
    </source>
</evidence>
<name>A0AA86T0I3_9FABA</name>
<feature type="non-terminal residue" evidence="1">
    <location>
        <position position="1"/>
    </location>
</feature>
<protein>
    <submittedName>
        <fullName evidence="1">Uncharacterized protein</fullName>
    </submittedName>
</protein>
<dbReference type="InterPro" id="IPR036047">
    <property type="entry name" value="F-box-like_dom_sf"/>
</dbReference>
<dbReference type="Proteomes" id="UP001189624">
    <property type="component" value="Chromosome 5"/>
</dbReference>
<dbReference type="EMBL" id="OY731402">
    <property type="protein sequence ID" value="CAJ1957784.1"/>
    <property type="molecule type" value="Genomic_DNA"/>
</dbReference>
<organism evidence="1 2">
    <name type="scientific">Sphenostylis stenocarpa</name>
    <dbReference type="NCBI Taxonomy" id="92480"/>
    <lineage>
        <taxon>Eukaryota</taxon>
        <taxon>Viridiplantae</taxon>
        <taxon>Streptophyta</taxon>
        <taxon>Embryophyta</taxon>
        <taxon>Tracheophyta</taxon>
        <taxon>Spermatophyta</taxon>
        <taxon>Magnoliopsida</taxon>
        <taxon>eudicotyledons</taxon>
        <taxon>Gunneridae</taxon>
        <taxon>Pentapetalae</taxon>
        <taxon>rosids</taxon>
        <taxon>fabids</taxon>
        <taxon>Fabales</taxon>
        <taxon>Fabaceae</taxon>
        <taxon>Papilionoideae</taxon>
        <taxon>50 kb inversion clade</taxon>
        <taxon>NPAAA clade</taxon>
        <taxon>indigoferoid/millettioid clade</taxon>
        <taxon>Phaseoleae</taxon>
        <taxon>Sphenostylis</taxon>
    </lineage>
</organism>